<accession>A0AAV7BQZ6</accession>
<protein>
    <submittedName>
        <fullName evidence="1">Uncharacterized protein</fullName>
    </submittedName>
</protein>
<comment type="caution">
    <text evidence="1">The sequence shown here is derived from an EMBL/GenBank/DDBJ whole genome shotgun (WGS) entry which is preliminary data.</text>
</comment>
<gene>
    <name evidence="1" type="ORF">GDO81_009315</name>
</gene>
<evidence type="ECO:0000313" key="2">
    <source>
        <dbReference type="Proteomes" id="UP000824782"/>
    </source>
</evidence>
<dbReference type="Proteomes" id="UP000824782">
    <property type="component" value="Unassembled WGS sequence"/>
</dbReference>
<evidence type="ECO:0000313" key="1">
    <source>
        <dbReference type="EMBL" id="KAG8574756.1"/>
    </source>
</evidence>
<reference evidence="1" key="1">
    <citation type="thesis" date="2020" institute="ProQuest LLC" country="789 East Eisenhower Parkway, Ann Arbor, MI, USA">
        <title>Comparative Genomics and Chromosome Evolution.</title>
        <authorList>
            <person name="Mudd A.B."/>
        </authorList>
    </citation>
    <scope>NUCLEOTIDE SEQUENCE</scope>
    <source>
        <strain evidence="1">237g6f4</strain>
        <tissue evidence="1">Blood</tissue>
    </source>
</reference>
<name>A0AAV7BQZ6_ENGPU</name>
<organism evidence="1 2">
    <name type="scientific">Engystomops pustulosus</name>
    <name type="common">Tungara frog</name>
    <name type="synonym">Physalaemus pustulosus</name>
    <dbReference type="NCBI Taxonomy" id="76066"/>
    <lineage>
        <taxon>Eukaryota</taxon>
        <taxon>Metazoa</taxon>
        <taxon>Chordata</taxon>
        <taxon>Craniata</taxon>
        <taxon>Vertebrata</taxon>
        <taxon>Euteleostomi</taxon>
        <taxon>Amphibia</taxon>
        <taxon>Batrachia</taxon>
        <taxon>Anura</taxon>
        <taxon>Neobatrachia</taxon>
        <taxon>Hyloidea</taxon>
        <taxon>Leptodactylidae</taxon>
        <taxon>Leiuperinae</taxon>
        <taxon>Engystomops</taxon>
    </lineage>
</organism>
<keyword evidence="2" id="KW-1185">Reference proteome</keyword>
<proteinExistence type="predicted"/>
<dbReference type="AlphaFoldDB" id="A0AAV7BQZ6"/>
<sequence length="55" mass="6273">MSLNGDHSKRSCCSSPFLKINPGSEKFLYQPLEVRGEISEKSVGEGYRSRPFIFY</sequence>
<dbReference type="EMBL" id="WNYA01000004">
    <property type="protein sequence ID" value="KAG8574756.1"/>
    <property type="molecule type" value="Genomic_DNA"/>
</dbReference>